<dbReference type="RefSeq" id="WP_144068864.1">
    <property type="nucleotide sequence ID" value="NZ_CP041636.1"/>
</dbReference>
<protein>
    <submittedName>
        <fullName evidence="3">Response regulator</fullName>
    </submittedName>
</protein>
<reference evidence="3 4" key="1">
    <citation type="submission" date="2019-07" db="EMBL/GenBank/DDBJ databases">
        <title>Genome sequencing for Ferrovibrio sp. K5.</title>
        <authorList>
            <person name="Park S.-J."/>
        </authorList>
    </citation>
    <scope>NUCLEOTIDE SEQUENCE [LARGE SCALE GENOMIC DNA]</scope>
    <source>
        <strain evidence="3 4">K5</strain>
    </source>
</reference>
<dbReference type="SUPFAM" id="SSF52172">
    <property type="entry name" value="CheY-like"/>
    <property type="match status" value="1"/>
</dbReference>
<proteinExistence type="predicted"/>
<keyword evidence="4" id="KW-1185">Reference proteome</keyword>
<dbReference type="Gene3D" id="3.40.50.2300">
    <property type="match status" value="1"/>
</dbReference>
<sequence>MPYDLNRLNLLVVEPDADVASTWRRLSATLRIKTPNIVPDTAQAWTLLKGAPQANGSVSGLRVDAVIVRWELAGEDGLNLVTRLRRDPDSPAPFLPTVIVTGTVTRERIRRALDAGVNEVLALPLAPKAVENRLREMVERPRKFIREGGYFGPDRRRQVRADYAGPFRRAADRAAE</sequence>
<comment type="caution">
    <text evidence="1">Lacks conserved residue(s) required for the propagation of feature annotation.</text>
</comment>
<dbReference type="InterPro" id="IPR011006">
    <property type="entry name" value="CheY-like_superfamily"/>
</dbReference>
<dbReference type="KEGG" id="fer:FNB15_11675"/>
<evidence type="ECO:0000313" key="3">
    <source>
        <dbReference type="EMBL" id="QDO97883.1"/>
    </source>
</evidence>
<dbReference type="InterPro" id="IPR001789">
    <property type="entry name" value="Sig_transdc_resp-reg_receiver"/>
</dbReference>
<feature type="domain" description="Response regulatory" evidence="2">
    <location>
        <begin position="9"/>
        <end position="138"/>
    </location>
</feature>
<dbReference type="GO" id="GO:0000160">
    <property type="term" value="P:phosphorelay signal transduction system"/>
    <property type="evidence" value="ECO:0007669"/>
    <property type="project" value="InterPro"/>
</dbReference>
<dbReference type="SMART" id="SM00448">
    <property type="entry name" value="REC"/>
    <property type="match status" value="1"/>
</dbReference>
<accession>A0A516H283</accession>
<dbReference type="OrthoDB" id="9786548at2"/>
<dbReference type="PROSITE" id="PS50110">
    <property type="entry name" value="RESPONSE_REGULATORY"/>
    <property type="match status" value="1"/>
</dbReference>
<dbReference type="AlphaFoldDB" id="A0A516H283"/>
<organism evidence="3 4">
    <name type="scientific">Ferrovibrio terrae</name>
    <dbReference type="NCBI Taxonomy" id="2594003"/>
    <lineage>
        <taxon>Bacteria</taxon>
        <taxon>Pseudomonadati</taxon>
        <taxon>Pseudomonadota</taxon>
        <taxon>Alphaproteobacteria</taxon>
        <taxon>Rhodospirillales</taxon>
        <taxon>Rhodospirillaceae</taxon>
        <taxon>Ferrovibrio</taxon>
    </lineage>
</organism>
<gene>
    <name evidence="3" type="ORF">FNB15_11675</name>
</gene>
<evidence type="ECO:0000259" key="2">
    <source>
        <dbReference type="PROSITE" id="PS50110"/>
    </source>
</evidence>
<dbReference type="EMBL" id="CP041636">
    <property type="protein sequence ID" value="QDO97883.1"/>
    <property type="molecule type" value="Genomic_DNA"/>
</dbReference>
<dbReference type="Pfam" id="PF00072">
    <property type="entry name" value="Response_reg"/>
    <property type="match status" value="1"/>
</dbReference>
<dbReference type="Proteomes" id="UP000317496">
    <property type="component" value="Chromosome"/>
</dbReference>
<evidence type="ECO:0000313" key="4">
    <source>
        <dbReference type="Proteomes" id="UP000317496"/>
    </source>
</evidence>
<name>A0A516H283_9PROT</name>
<evidence type="ECO:0000256" key="1">
    <source>
        <dbReference type="PROSITE-ProRule" id="PRU00169"/>
    </source>
</evidence>